<feature type="region of interest" description="Disordered" evidence="1">
    <location>
        <begin position="475"/>
        <end position="568"/>
    </location>
</feature>
<feature type="compositionally biased region" description="Low complexity" evidence="1">
    <location>
        <begin position="371"/>
        <end position="381"/>
    </location>
</feature>
<feature type="compositionally biased region" description="Low complexity" evidence="1">
    <location>
        <begin position="556"/>
        <end position="568"/>
    </location>
</feature>
<keyword evidence="3" id="KW-1185">Reference proteome</keyword>
<protein>
    <submittedName>
        <fullName evidence="2">Uncharacterized protein</fullName>
    </submittedName>
</protein>
<feature type="compositionally biased region" description="Acidic residues" evidence="1">
    <location>
        <begin position="342"/>
        <end position="356"/>
    </location>
</feature>
<feature type="compositionally biased region" description="Basic residues" evidence="1">
    <location>
        <begin position="88"/>
        <end position="100"/>
    </location>
</feature>
<feature type="region of interest" description="Disordered" evidence="1">
    <location>
        <begin position="292"/>
        <end position="460"/>
    </location>
</feature>
<evidence type="ECO:0000313" key="2">
    <source>
        <dbReference type="EMBL" id="ORZ41425.1"/>
    </source>
</evidence>
<reference evidence="2 3" key="1">
    <citation type="submission" date="2016-07" db="EMBL/GenBank/DDBJ databases">
        <title>Pervasive Adenine N6-methylation of Active Genes in Fungi.</title>
        <authorList>
            <consortium name="DOE Joint Genome Institute"/>
            <person name="Mondo S.J."/>
            <person name="Dannebaum R.O."/>
            <person name="Kuo R.C."/>
            <person name="Labutti K."/>
            <person name="Haridas S."/>
            <person name="Kuo A."/>
            <person name="Salamov A."/>
            <person name="Ahrendt S.R."/>
            <person name="Lipzen A."/>
            <person name="Sullivan W."/>
            <person name="Andreopoulos W.B."/>
            <person name="Clum A."/>
            <person name="Lindquist E."/>
            <person name="Daum C."/>
            <person name="Ramamoorthy G.K."/>
            <person name="Gryganskyi A."/>
            <person name="Culley D."/>
            <person name="Magnuson J.K."/>
            <person name="James T.Y."/>
            <person name="O'Malley M.A."/>
            <person name="Stajich J.E."/>
            <person name="Spatafora J.W."/>
            <person name="Visel A."/>
            <person name="Grigoriev I.V."/>
        </authorList>
    </citation>
    <scope>NUCLEOTIDE SEQUENCE [LARGE SCALE GENOMIC DNA]</scope>
    <source>
        <strain evidence="2 3">PL171</strain>
    </source>
</reference>
<feature type="compositionally biased region" description="Low complexity" evidence="1">
    <location>
        <begin position="475"/>
        <end position="511"/>
    </location>
</feature>
<dbReference type="EMBL" id="MCFL01000001">
    <property type="protein sequence ID" value="ORZ41425.1"/>
    <property type="molecule type" value="Genomic_DNA"/>
</dbReference>
<dbReference type="AlphaFoldDB" id="A0A1Y2I3H9"/>
<feature type="compositionally biased region" description="Acidic residues" evidence="1">
    <location>
        <begin position="653"/>
        <end position="665"/>
    </location>
</feature>
<feature type="compositionally biased region" description="Polar residues" evidence="1">
    <location>
        <begin position="758"/>
        <end position="767"/>
    </location>
</feature>
<comment type="caution">
    <text evidence="2">The sequence shown here is derived from an EMBL/GenBank/DDBJ whole genome shotgun (WGS) entry which is preliminary data.</text>
</comment>
<feature type="compositionally biased region" description="Low complexity" evidence="1">
    <location>
        <begin position="523"/>
        <end position="537"/>
    </location>
</feature>
<sequence length="767" mass="79499">MDALLRAALALPDCPIPTTTTLASSAPTAAATAKPKAAKSNGHVPIPPPHQHQHYQLPDKHILAARLRAQLGRAAQRANLKPPLSKQHSTHHHLRLHHPAPGHNHNLTNLHDIPSLPSTPTPTSSCADHDTDTDLDAFTATWTLAREPLSPPASIARFSCAPTHLIPQVTLPLAAHLGPHGEPMAAVSHHLASECRSVASIHVVTSNGHHGSRANGGRRYSFVYYDDRDSEDDVEEDEASDDEWATPAATTTAITGAAASSSSSRGAHVPPAAYAEMEEAAWTILRMMQDSQVLPSEQPPELAEYPSSSSSPSTPSSPREPDAMDVDPPPTQESLNTLPTDGVDDDSKEVEGDSTIELDTPTKPDPPVSSSPPSSTLTHRLALTRRRVQSELAHRRPAALTLTPNGLGARRGSLSSAGSSPGPKSATSATPGSRIPFPMTPTSAAGTRPRRRSLSASEHLIMGQLARSPLALAFSKQQQAAAAVAEATEPASSPDRTSSAATTTSAAARRPLLTSASVPGRRSTTASPSPASSSSSSRIPRELANLADFLKPPPEAASDGSAAKMAASPLSASLLASGAPVDMVVASVVGSTESAGVGTRRAAAAAARLGTIDEKESVGVVKGELREPVAAAVGVATRKRMRRGAAAAAVASDVDEDHGDEEEEQQAPSRKRQRKVPSPPLVNGRTRAAAASVSANGSGRRGRAAAVKPAAPTAVGRVTRGRAAGRAVITEEPQEEDDESLSDAEEASGGEDHMDETASLSSVPSSP</sequence>
<dbReference type="Proteomes" id="UP000193411">
    <property type="component" value="Unassembled WGS sequence"/>
</dbReference>
<evidence type="ECO:0000256" key="1">
    <source>
        <dbReference type="SAM" id="MobiDB-lite"/>
    </source>
</evidence>
<gene>
    <name evidence="2" type="ORF">BCR44DRAFT_40998</name>
</gene>
<feature type="region of interest" description="Disordered" evidence="1">
    <location>
        <begin position="229"/>
        <end position="248"/>
    </location>
</feature>
<proteinExistence type="predicted"/>
<feature type="compositionally biased region" description="Low complexity" evidence="1">
    <location>
        <begin position="114"/>
        <end position="125"/>
    </location>
</feature>
<feature type="compositionally biased region" description="Low complexity" evidence="1">
    <location>
        <begin position="406"/>
        <end position="430"/>
    </location>
</feature>
<feature type="region of interest" description="Disordered" evidence="1">
    <location>
        <begin position="642"/>
        <end position="767"/>
    </location>
</feature>
<accession>A0A1Y2I3H9</accession>
<evidence type="ECO:0000313" key="3">
    <source>
        <dbReference type="Proteomes" id="UP000193411"/>
    </source>
</evidence>
<organism evidence="2 3">
    <name type="scientific">Catenaria anguillulae PL171</name>
    <dbReference type="NCBI Taxonomy" id="765915"/>
    <lineage>
        <taxon>Eukaryota</taxon>
        <taxon>Fungi</taxon>
        <taxon>Fungi incertae sedis</taxon>
        <taxon>Blastocladiomycota</taxon>
        <taxon>Blastocladiomycetes</taxon>
        <taxon>Blastocladiales</taxon>
        <taxon>Catenariaceae</taxon>
        <taxon>Catenaria</taxon>
    </lineage>
</organism>
<name>A0A1Y2I3H9_9FUNG</name>
<feature type="compositionally biased region" description="Low complexity" evidence="1">
    <location>
        <begin position="306"/>
        <end position="317"/>
    </location>
</feature>
<feature type="non-terminal residue" evidence="2">
    <location>
        <position position="767"/>
    </location>
</feature>
<feature type="compositionally biased region" description="Acidic residues" evidence="1">
    <location>
        <begin position="229"/>
        <end position="244"/>
    </location>
</feature>
<feature type="compositionally biased region" description="Acidic residues" evidence="1">
    <location>
        <begin position="732"/>
        <end position="749"/>
    </location>
</feature>
<feature type="compositionally biased region" description="Low complexity" evidence="1">
    <location>
        <begin position="684"/>
        <end position="728"/>
    </location>
</feature>
<feature type="region of interest" description="Disordered" evidence="1">
    <location>
        <begin position="80"/>
        <end position="128"/>
    </location>
</feature>